<sequence>MSHTYTFYFHDDIKLKIIKHEPSYPLNLLMPSIIKQLILVKFEIPW</sequence>
<dbReference type="EMBL" id="CM004396">
    <property type="protein sequence ID" value="OAY39780.1"/>
    <property type="molecule type" value="Genomic_DNA"/>
</dbReference>
<protein>
    <submittedName>
        <fullName evidence="1">Uncharacterized protein</fullName>
    </submittedName>
</protein>
<accession>A0A2C9V7M2</accession>
<proteinExistence type="predicted"/>
<name>A0A2C9V7M2_MANES</name>
<evidence type="ECO:0000313" key="1">
    <source>
        <dbReference type="EMBL" id="OAY39780.1"/>
    </source>
</evidence>
<reference evidence="1" key="1">
    <citation type="submission" date="2016-02" db="EMBL/GenBank/DDBJ databases">
        <title>WGS assembly of Manihot esculenta.</title>
        <authorList>
            <person name="Bredeson J.V."/>
            <person name="Prochnik S.E."/>
            <person name="Lyons J.B."/>
            <person name="Schmutz J."/>
            <person name="Grimwood J."/>
            <person name="Vrebalov J."/>
            <person name="Bart R.S."/>
            <person name="Amuge T."/>
            <person name="Ferguson M.E."/>
            <person name="Green R."/>
            <person name="Putnam N."/>
            <person name="Stites J."/>
            <person name="Rounsley S."/>
            <person name="Rokhsar D.S."/>
        </authorList>
    </citation>
    <scope>NUCLEOTIDE SEQUENCE [LARGE SCALE GENOMIC DNA]</scope>
    <source>
        <tissue evidence="1">Leaf</tissue>
    </source>
</reference>
<organism evidence="1">
    <name type="scientific">Manihot esculenta</name>
    <name type="common">Cassava</name>
    <name type="synonym">Jatropha manihot</name>
    <dbReference type="NCBI Taxonomy" id="3983"/>
    <lineage>
        <taxon>Eukaryota</taxon>
        <taxon>Viridiplantae</taxon>
        <taxon>Streptophyta</taxon>
        <taxon>Embryophyta</taxon>
        <taxon>Tracheophyta</taxon>
        <taxon>Spermatophyta</taxon>
        <taxon>Magnoliopsida</taxon>
        <taxon>eudicotyledons</taxon>
        <taxon>Gunneridae</taxon>
        <taxon>Pentapetalae</taxon>
        <taxon>rosids</taxon>
        <taxon>fabids</taxon>
        <taxon>Malpighiales</taxon>
        <taxon>Euphorbiaceae</taxon>
        <taxon>Crotonoideae</taxon>
        <taxon>Manihoteae</taxon>
        <taxon>Manihot</taxon>
    </lineage>
</organism>
<dbReference type="AlphaFoldDB" id="A0A2C9V7M2"/>
<gene>
    <name evidence="1" type="ORF">MANES_10G121300</name>
</gene>